<organism evidence="2 3">
    <name type="scientific">Cudoniella acicularis</name>
    <dbReference type="NCBI Taxonomy" id="354080"/>
    <lineage>
        <taxon>Eukaryota</taxon>
        <taxon>Fungi</taxon>
        <taxon>Dikarya</taxon>
        <taxon>Ascomycota</taxon>
        <taxon>Pezizomycotina</taxon>
        <taxon>Leotiomycetes</taxon>
        <taxon>Helotiales</taxon>
        <taxon>Tricladiaceae</taxon>
        <taxon>Cudoniella</taxon>
    </lineage>
</organism>
<feature type="region of interest" description="Disordered" evidence="1">
    <location>
        <begin position="73"/>
        <end position="98"/>
    </location>
</feature>
<name>A0A8H4W1W2_9HELO</name>
<accession>A0A8H4W1W2</accession>
<dbReference type="EMBL" id="JAAMPI010000881">
    <property type="protein sequence ID" value="KAF4627974.1"/>
    <property type="molecule type" value="Genomic_DNA"/>
</dbReference>
<proteinExistence type="predicted"/>
<reference evidence="2 3" key="1">
    <citation type="submission" date="2020-03" db="EMBL/GenBank/DDBJ databases">
        <title>Draft Genome Sequence of Cudoniella acicularis.</title>
        <authorList>
            <person name="Buettner E."/>
            <person name="Kellner H."/>
        </authorList>
    </citation>
    <scope>NUCLEOTIDE SEQUENCE [LARGE SCALE GENOMIC DNA]</scope>
    <source>
        <strain evidence="2 3">DSM 108380</strain>
    </source>
</reference>
<comment type="caution">
    <text evidence="2">The sequence shown here is derived from an EMBL/GenBank/DDBJ whole genome shotgun (WGS) entry which is preliminary data.</text>
</comment>
<protein>
    <submittedName>
        <fullName evidence="2">Uncharacterized protein</fullName>
    </submittedName>
</protein>
<dbReference type="Proteomes" id="UP000566819">
    <property type="component" value="Unassembled WGS sequence"/>
</dbReference>
<gene>
    <name evidence="2" type="ORF">G7Y89_g10179</name>
</gene>
<evidence type="ECO:0000313" key="3">
    <source>
        <dbReference type="Proteomes" id="UP000566819"/>
    </source>
</evidence>
<evidence type="ECO:0000256" key="1">
    <source>
        <dbReference type="SAM" id="MobiDB-lite"/>
    </source>
</evidence>
<sequence length="98" mass="11060">MEDAVEQMTASLTGYLNGEPWDFKGSLRLLDTIAGLTPMAEELVKREDGLAKKEAGLRRRNLRLWRRQLRSKRNEFGRTSQAGVGNETKGEKNTKPLA</sequence>
<feature type="compositionally biased region" description="Basic and acidic residues" evidence="1">
    <location>
        <begin position="88"/>
        <end position="98"/>
    </location>
</feature>
<evidence type="ECO:0000313" key="2">
    <source>
        <dbReference type="EMBL" id="KAF4627974.1"/>
    </source>
</evidence>
<keyword evidence="3" id="KW-1185">Reference proteome</keyword>
<dbReference type="AlphaFoldDB" id="A0A8H4W1W2"/>